<evidence type="ECO:0000256" key="7">
    <source>
        <dbReference type="PROSITE-ProRule" id="PRU00024"/>
    </source>
</evidence>
<keyword evidence="3" id="KW-0963">Cytoplasm</keyword>
<dbReference type="InterPro" id="IPR003877">
    <property type="entry name" value="SPRY_dom"/>
</dbReference>
<dbReference type="SUPFAM" id="SSF57850">
    <property type="entry name" value="RING/U-box"/>
    <property type="match status" value="1"/>
</dbReference>
<dbReference type="InterPro" id="IPR001841">
    <property type="entry name" value="Znf_RING"/>
</dbReference>
<dbReference type="InterPro" id="IPR050143">
    <property type="entry name" value="TRIM/RBCC"/>
</dbReference>
<reference evidence="12" key="1">
    <citation type="submission" date="2019-06" db="EMBL/GenBank/DDBJ databases">
        <authorList>
            <consortium name="Wellcome Sanger Institute Data Sharing"/>
        </authorList>
    </citation>
    <scope>NUCLEOTIDE SEQUENCE [LARGE SCALE GENOMIC DNA]</scope>
</reference>
<proteinExistence type="inferred from homology"/>
<feature type="domain" description="RING-type" evidence="9">
    <location>
        <begin position="11"/>
        <end position="51"/>
    </location>
</feature>
<dbReference type="InterPro" id="IPR003879">
    <property type="entry name" value="Butyrophylin_SPRY"/>
</dbReference>
<keyword evidence="8" id="KW-0175">Coiled coil</keyword>
<dbReference type="SMART" id="SM00336">
    <property type="entry name" value="BBOX"/>
    <property type="match status" value="1"/>
</dbReference>
<dbReference type="Pfam" id="PF00643">
    <property type="entry name" value="zf-B_box"/>
    <property type="match status" value="1"/>
</dbReference>
<dbReference type="Ensembl" id="ENSMMDT00005012669.1">
    <property type="protein sequence ID" value="ENSMMDP00005012305.1"/>
    <property type="gene ID" value="ENSMMDG00005006503.1"/>
</dbReference>
<dbReference type="Gene3D" id="3.30.40.10">
    <property type="entry name" value="Zinc/RING finger domain, C3HC4 (zinc finger)"/>
    <property type="match status" value="1"/>
</dbReference>
<organism evidence="12 13">
    <name type="scientific">Myripristis murdjan</name>
    <name type="common">pinecone soldierfish</name>
    <dbReference type="NCBI Taxonomy" id="586833"/>
    <lineage>
        <taxon>Eukaryota</taxon>
        <taxon>Metazoa</taxon>
        <taxon>Chordata</taxon>
        <taxon>Craniata</taxon>
        <taxon>Vertebrata</taxon>
        <taxon>Euteleostomi</taxon>
        <taxon>Actinopterygii</taxon>
        <taxon>Neopterygii</taxon>
        <taxon>Teleostei</taxon>
        <taxon>Neoteleostei</taxon>
        <taxon>Acanthomorphata</taxon>
        <taxon>Holocentriformes</taxon>
        <taxon>Holocentridae</taxon>
        <taxon>Myripristis</taxon>
    </lineage>
</organism>
<dbReference type="CDD" id="cd12893">
    <property type="entry name" value="SPRY_PRY_TRIM35"/>
    <property type="match status" value="1"/>
</dbReference>
<evidence type="ECO:0000256" key="6">
    <source>
        <dbReference type="ARBA" id="ARBA00022833"/>
    </source>
</evidence>
<dbReference type="Pfam" id="PF13765">
    <property type="entry name" value="PRY"/>
    <property type="match status" value="1"/>
</dbReference>
<evidence type="ECO:0000313" key="12">
    <source>
        <dbReference type="Ensembl" id="ENSMMDP00005012305.1"/>
    </source>
</evidence>
<comment type="similarity">
    <text evidence="2">Belongs to the TRIM/RBCC family.</text>
</comment>
<dbReference type="GO" id="GO:0005737">
    <property type="term" value="C:cytoplasm"/>
    <property type="evidence" value="ECO:0007669"/>
    <property type="project" value="UniProtKB-SubCell"/>
</dbReference>
<evidence type="ECO:0000259" key="9">
    <source>
        <dbReference type="PROSITE" id="PS50089"/>
    </source>
</evidence>
<feature type="domain" description="B30.2/SPRY" evidence="11">
    <location>
        <begin position="271"/>
        <end position="462"/>
    </location>
</feature>
<keyword evidence="6" id="KW-0862">Zinc</keyword>
<dbReference type="PROSITE" id="PS50188">
    <property type="entry name" value="B302_SPRY"/>
    <property type="match status" value="1"/>
</dbReference>
<dbReference type="InterPro" id="IPR006574">
    <property type="entry name" value="PRY"/>
</dbReference>
<dbReference type="InterPro" id="IPR013320">
    <property type="entry name" value="ConA-like_dom_sf"/>
</dbReference>
<feature type="coiled-coil region" evidence="8">
    <location>
        <begin position="124"/>
        <end position="237"/>
    </location>
</feature>
<dbReference type="InterPro" id="IPR018957">
    <property type="entry name" value="Znf_C3HC4_RING-type"/>
</dbReference>
<feature type="domain" description="B box-type" evidence="10">
    <location>
        <begin position="82"/>
        <end position="123"/>
    </location>
</feature>
<evidence type="ECO:0000259" key="10">
    <source>
        <dbReference type="PROSITE" id="PS50119"/>
    </source>
</evidence>
<keyword evidence="4" id="KW-0479">Metal-binding</keyword>
<evidence type="ECO:0000256" key="3">
    <source>
        <dbReference type="ARBA" id="ARBA00022490"/>
    </source>
</evidence>
<protein>
    <recommendedName>
        <fullName evidence="14">Tripartite motif containing 35-28</fullName>
    </recommendedName>
</protein>
<dbReference type="PRINTS" id="PR01407">
    <property type="entry name" value="BUTYPHLNCDUF"/>
</dbReference>
<dbReference type="PROSITE" id="PS50119">
    <property type="entry name" value="ZF_BBOX"/>
    <property type="match status" value="1"/>
</dbReference>
<evidence type="ECO:0000256" key="5">
    <source>
        <dbReference type="ARBA" id="ARBA00022771"/>
    </source>
</evidence>
<dbReference type="SUPFAM" id="SSF57845">
    <property type="entry name" value="B-box zinc-binding domain"/>
    <property type="match status" value="1"/>
</dbReference>
<dbReference type="Gene3D" id="2.60.120.920">
    <property type="match status" value="1"/>
</dbReference>
<reference evidence="12" key="2">
    <citation type="submission" date="2025-08" db="UniProtKB">
        <authorList>
            <consortium name="Ensembl"/>
        </authorList>
    </citation>
    <scope>IDENTIFICATION</scope>
</reference>
<comment type="subcellular location">
    <subcellularLocation>
        <location evidence="1">Cytoplasm</location>
    </subcellularLocation>
</comment>
<dbReference type="GeneTree" id="ENSGT00970000193381"/>
<evidence type="ECO:0000256" key="1">
    <source>
        <dbReference type="ARBA" id="ARBA00004496"/>
    </source>
</evidence>
<evidence type="ECO:0000256" key="2">
    <source>
        <dbReference type="ARBA" id="ARBA00008518"/>
    </source>
</evidence>
<dbReference type="InterPro" id="IPR013083">
    <property type="entry name" value="Znf_RING/FYVE/PHD"/>
</dbReference>
<accession>A0A667X386</accession>
<dbReference type="Pfam" id="PF00622">
    <property type="entry name" value="SPRY"/>
    <property type="match status" value="1"/>
</dbReference>
<dbReference type="Pfam" id="PF00097">
    <property type="entry name" value="zf-C3HC4"/>
    <property type="match status" value="1"/>
</dbReference>
<evidence type="ECO:0000313" key="13">
    <source>
        <dbReference type="Proteomes" id="UP000472263"/>
    </source>
</evidence>
<dbReference type="GO" id="GO:0008270">
    <property type="term" value="F:zinc ion binding"/>
    <property type="evidence" value="ECO:0007669"/>
    <property type="project" value="UniProtKB-KW"/>
</dbReference>
<dbReference type="Gene3D" id="3.30.160.60">
    <property type="entry name" value="Classic Zinc Finger"/>
    <property type="match status" value="1"/>
</dbReference>
<reference evidence="12" key="3">
    <citation type="submission" date="2025-09" db="UniProtKB">
        <authorList>
            <consortium name="Ensembl"/>
        </authorList>
    </citation>
    <scope>IDENTIFICATION</scope>
</reference>
<dbReference type="SUPFAM" id="SSF49899">
    <property type="entry name" value="Concanavalin A-like lectins/glucanases"/>
    <property type="match status" value="1"/>
</dbReference>
<name>A0A667X386_9TELE</name>
<dbReference type="SMART" id="SM00589">
    <property type="entry name" value="PRY"/>
    <property type="match status" value="1"/>
</dbReference>
<dbReference type="PROSITE" id="PS50089">
    <property type="entry name" value="ZF_RING_2"/>
    <property type="match status" value="1"/>
</dbReference>
<dbReference type="InterPro" id="IPR017907">
    <property type="entry name" value="Znf_RING_CS"/>
</dbReference>
<dbReference type="PROSITE" id="PS00518">
    <property type="entry name" value="ZF_RING_1"/>
    <property type="match status" value="1"/>
</dbReference>
<dbReference type="SMART" id="SM00184">
    <property type="entry name" value="RING"/>
    <property type="match status" value="1"/>
</dbReference>
<dbReference type="Proteomes" id="UP000472263">
    <property type="component" value="Chromosome 5"/>
</dbReference>
<evidence type="ECO:0008006" key="14">
    <source>
        <dbReference type="Google" id="ProtNLM"/>
    </source>
</evidence>
<evidence type="ECO:0000256" key="8">
    <source>
        <dbReference type="SAM" id="Coils"/>
    </source>
</evidence>
<keyword evidence="13" id="KW-1185">Reference proteome</keyword>
<dbReference type="AlphaFoldDB" id="A0A667X386"/>
<evidence type="ECO:0000259" key="11">
    <source>
        <dbReference type="PROSITE" id="PS50188"/>
    </source>
</evidence>
<dbReference type="InterPro" id="IPR043136">
    <property type="entry name" value="B30.2/SPRY_sf"/>
</dbReference>
<dbReference type="SMART" id="SM00449">
    <property type="entry name" value="SPRY"/>
    <property type="match status" value="1"/>
</dbReference>
<dbReference type="InterPro" id="IPR000315">
    <property type="entry name" value="Znf_B-box"/>
</dbReference>
<keyword evidence="5 7" id="KW-0863">Zinc-finger</keyword>
<dbReference type="InterPro" id="IPR001870">
    <property type="entry name" value="B30.2/SPRY"/>
</dbReference>
<evidence type="ECO:0000256" key="4">
    <source>
        <dbReference type="ARBA" id="ARBA00022723"/>
    </source>
</evidence>
<dbReference type="PANTHER" id="PTHR24103">
    <property type="entry name" value="E3 UBIQUITIN-PROTEIN LIGASE TRIM"/>
    <property type="match status" value="1"/>
</dbReference>
<sequence>MASRSSYDLCCPICQDIFQCPVILSCCHSFCQACIRKWWSGKTIKECAVCKRRSSKDFPPINLALKNLCEAYMERGQRASEKLEPLCSLHSEKLRLFCLDHQQAVCLVCRDAKTHAGHSFSPIDEAARNQKEKLQEKLTPLQEKLKIFNEFRGNCNQIAEHIKAQARRTERQIREEFKKFHQFLHEEEEVRIAALRNEQEQKSQMMHRKMEDLTGEIQILSDTIRSLEKELRAENVSFLQSYKATMERVQRPLLENPQSLSGALIDEAKHLGNLSFNVWNKMKDIVSYSPVILDPNTAYSELILSEDLTTVRRGEGHTLPKNPERFVKFIAVLGTKGLKSGIHSWDVEVGDSTGWGLGVVAESSWRKDDIISGLWVIGLRDGKYTALSPSQPVINLQVRKKPHRVRVYLDWNRGKLSFSDPDTNTLIHTFTHTFNDRLFPHIGSWKESFVLIILGCFNMLHMKV</sequence>
<dbReference type="InParanoid" id="A0A667X386"/>